<reference evidence="12" key="1">
    <citation type="journal article" date="2022" name="Int. J. Syst. Evol. Microbiol.">
        <title>Pseudomonas aegrilactucae sp. nov. and Pseudomonas morbosilactucae sp. nov., pathogens causing bacterial rot of lettuce in Japan.</title>
        <authorList>
            <person name="Sawada H."/>
            <person name="Fujikawa T."/>
            <person name="Satou M."/>
        </authorList>
    </citation>
    <scope>NUCLEOTIDE SEQUENCE</scope>
    <source>
        <strain evidence="12">0166_1</strain>
    </source>
</reference>
<dbReference type="InterPro" id="IPR022781">
    <property type="entry name" value="Flagellar_biosynth_FliO"/>
</dbReference>
<keyword evidence="6 10" id="KW-0472">Membrane</keyword>
<evidence type="ECO:0000256" key="11">
    <source>
        <dbReference type="SAM" id="SignalP"/>
    </source>
</evidence>
<dbReference type="GO" id="GO:0009425">
    <property type="term" value="C:bacterial-type flagellum basal body"/>
    <property type="evidence" value="ECO:0007669"/>
    <property type="project" value="UniProtKB-SubCell"/>
</dbReference>
<feature type="chain" id="PRO_5039705551" description="Flagellar protein" evidence="11">
    <location>
        <begin position="27"/>
        <end position="170"/>
    </location>
</feature>
<organism evidence="12 13">
    <name type="scientific">Capillimicrobium parvum</name>
    <dbReference type="NCBI Taxonomy" id="2884022"/>
    <lineage>
        <taxon>Bacteria</taxon>
        <taxon>Bacillati</taxon>
        <taxon>Actinomycetota</taxon>
        <taxon>Thermoleophilia</taxon>
        <taxon>Solirubrobacterales</taxon>
        <taxon>Capillimicrobiaceae</taxon>
        <taxon>Capillimicrobium</taxon>
    </lineage>
</organism>
<dbReference type="AlphaFoldDB" id="A0A9E6XRY1"/>
<evidence type="ECO:0000256" key="2">
    <source>
        <dbReference type="ARBA" id="ARBA00004236"/>
    </source>
</evidence>
<dbReference type="PANTHER" id="PTHR38766:SF1">
    <property type="entry name" value="FLAGELLAR PROTEIN FLIO"/>
    <property type="match status" value="1"/>
</dbReference>
<evidence type="ECO:0000256" key="5">
    <source>
        <dbReference type="ARBA" id="ARBA00022989"/>
    </source>
</evidence>
<dbReference type="GO" id="GO:0005886">
    <property type="term" value="C:plasma membrane"/>
    <property type="evidence" value="ECO:0007669"/>
    <property type="project" value="UniProtKB-SubCell"/>
</dbReference>
<feature type="signal peptide" evidence="11">
    <location>
        <begin position="1"/>
        <end position="26"/>
    </location>
</feature>
<keyword evidence="3" id="KW-1003">Cell membrane</keyword>
<keyword evidence="5 10" id="KW-1133">Transmembrane helix</keyword>
<name>A0A9E6XRY1_9ACTN</name>
<feature type="transmembrane region" description="Helical" evidence="10">
    <location>
        <begin position="56"/>
        <end position="77"/>
    </location>
</feature>
<evidence type="ECO:0000256" key="6">
    <source>
        <dbReference type="ARBA" id="ARBA00023136"/>
    </source>
</evidence>
<keyword evidence="13" id="KW-1185">Reference proteome</keyword>
<dbReference type="RefSeq" id="WP_259313434.1">
    <property type="nucleotide sequence ID" value="NZ_CP087164.1"/>
</dbReference>
<accession>A0A9E6XRY1</accession>
<gene>
    <name evidence="12" type="ORF">DSM104329_00105</name>
</gene>
<comment type="subcellular location">
    <subcellularLocation>
        <location evidence="1">Bacterial flagellum basal body</location>
    </subcellularLocation>
    <subcellularLocation>
        <location evidence="2">Cell membrane</location>
    </subcellularLocation>
</comment>
<evidence type="ECO:0000313" key="13">
    <source>
        <dbReference type="Proteomes" id="UP001162834"/>
    </source>
</evidence>
<evidence type="ECO:0008006" key="14">
    <source>
        <dbReference type="Google" id="ProtNLM"/>
    </source>
</evidence>
<evidence type="ECO:0000256" key="1">
    <source>
        <dbReference type="ARBA" id="ARBA00004117"/>
    </source>
</evidence>
<evidence type="ECO:0000256" key="4">
    <source>
        <dbReference type="ARBA" id="ARBA00022692"/>
    </source>
</evidence>
<dbReference type="InterPro" id="IPR052205">
    <property type="entry name" value="FliO/MopB"/>
</dbReference>
<dbReference type="EMBL" id="CP087164">
    <property type="protein sequence ID" value="UGS33740.1"/>
    <property type="molecule type" value="Genomic_DNA"/>
</dbReference>
<dbReference type="GO" id="GO:0044781">
    <property type="term" value="P:bacterial-type flagellum organization"/>
    <property type="evidence" value="ECO:0007669"/>
    <property type="project" value="InterPro"/>
</dbReference>
<evidence type="ECO:0000256" key="8">
    <source>
        <dbReference type="ARBA" id="ARBA00037937"/>
    </source>
</evidence>
<dbReference type="KEGG" id="sbae:DSM104329_00105"/>
<evidence type="ECO:0000313" key="12">
    <source>
        <dbReference type="EMBL" id="UGS33740.1"/>
    </source>
</evidence>
<keyword evidence="7" id="KW-0975">Bacterial flagellum</keyword>
<evidence type="ECO:0000256" key="3">
    <source>
        <dbReference type="ARBA" id="ARBA00022475"/>
    </source>
</evidence>
<dbReference type="Pfam" id="PF04347">
    <property type="entry name" value="FliO"/>
    <property type="match status" value="1"/>
</dbReference>
<keyword evidence="4 10" id="KW-0812">Transmembrane</keyword>
<proteinExistence type="inferred from homology"/>
<feature type="region of interest" description="Disordered" evidence="9">
    <location>
        <begin position="140"/>
        <end position="170"/>
    </location>
</feature>
<evidence type="ECO:0000256" key="7">
    <source>
        <dbReference type="ARBA" id="ARBA00023143"/>
    </source>
</evidence>
<protein>
    <recommendedName>
        <fullName evidence="14">Flagellar protein</fullName>
    </recommendedName>
</protein>
<dbReference type="PANTHER" id="PTHR38766">
    <property type="entry name" value="FLAGELLAR PROTEIN FLIO"/>
    <property type="match status" value="1"/>
</dbReference>
<keyword evidence="11" id="KW-0732">Signal</keyword>
<sequence>MSIPHFRKAVTAASAMLLVLPAYAYAAPTGTGEDTPLNLPTSDPKPLGSGGGGGSLVRTFVGLAIVIAVIYGIAWVLRQVKSSREERTRGNGLATAAVVALGPGRSLHLVRAGRELVLVGVAEHGVVPIRTYTEDEARRLGLDASDDEPPPSDGKRRPSFIDALRDRTAR</sequence>
<evidence type="ECO:0000256" key="10">
    <source>
        <dbReference type="SAM" id="Phobius"/>
    </source>
</evidence>
<evidence type="ECO:0000256" key="9">
    <source>
        <dbReference type="SAM" id="MobiDB-lite"/>
    </source>
</evidence>
<dbReference type="Proteomes" id="UP001162834">
    <property type="component" value="Chromosome"/>
</dbReference>
<comment type="similarity">
    <text evidence="8">Belongs to the FliO/MopB family.</text>
</comment>